<dbReference type="RefSeq" id="WP_048879313.1">
    <property type="nucleotide sequence ID" value="NZ_BANC01000061.1"/>
</dbReference>
<feature type="domain" description="Molybdenum cofactor biosynthesis protein F N-terminal" evidence="1">
    <location>
        <begin position="6"/>
        <end position="108"/>
    </location>
</feature>
<evidence type="ECO:0000259" key="1">
    <source>
        <dbReference type="Pfam" id="PF10703"/>
    </source>
</evidence>
<dbReference type="InterPro" id="IPR024724">
    <property type="entry name" value="MoaF_N"/>
</dbReference>
<dbReference type="OrthoDB" id="8537304at2"/>
<dbReference type="Pfam" id="PF10703">
    <property type="entry name" value="MoaF"/>
    <property type="match status" value="1"/>
</dbReference>
<dbReference type="AlphaFoldDB" id="A0A0D6PHR5"/>
<evidence type="ECO:0008006" key="5">
    <source>
        <dbReference type="Google" id="ProtNLM"/>
    </source>
</evidence>
<sequence length="266" mass="29279">MSAAANWISVGDLGQGFATDSNTLPPCHDFSGKSLELLFEDGSSWNANIDLDGNQQIINLPNGLRTNVRVTSLCEGVYFVDYITDNQAVSLVADMVSGRALQLQGKLPAREEASVVLQERAAAGLALTTVSVVFRNARIDGGGHGFGFPRTKELLGKHVRYRYSPTEVYEHLYLNETFYTWHCLKGVEAGLADTDLCHYFKLRDNLYLFVWQEKVVPTLGVVLLDLARGKTDGKIFGKADFVDGEFSNFKIGAFVEAINSSQPLMT</sequence>
<organism evidence="3 4">
    <name type="scientific">Acidocella aminolytica 101 = DSM 11237</name>
    <dbReference type="NCBI Taxonomy" id="1120923"/>
    <lineage>
        <taxon>Bacteria</taxon>
        <taxon>Pseudomonadati</taxon>
        <taxon>Pseudomonadota</taxon>
        <taxon>Alphaproteobacteria</taxon>
        <taxon>Acetobacterales</taxon>
        <taxon>Acidocellaceae</taxon>
        <taxon>Acidocella</taxon>
    </lineage>
</organism>
<evidence type="ECO:0000313" key="4">
    <source>
        <dbReference type="Proteomes" id="UP000032668"/>
    </source>
</evidence>
<comment type="caution">
    <text evidence="3">The sequence shown here is derived from an EMBL/GenBank/DDBJ whole genome shotgun (WGS) entry which is preliminary data.</text>
</comment>
<dbReference type="EMBL" id="BANC01000061">
    <property type="protein sequence ID" value="GAN80921.1"/>
    <property type="molecule type" value="Genomic_DNA"/>
</dbReference>
<keyword evidence="4" id="KW-1185">Reference proteome</keyword>
<gene>
    <name evidence="3" type="ORF">Aam_062_016</name>
</gene>
<dbReference type="Pfam" id="PF17409">
    <property type="entry name" value="MoaF_C"/>
    <property type="match status" value="1"/>
</dbReference>
<evidence type="ECO:0000313" key="3">
    <source>
        <dbReference type="EMBL" id="GAN80921.1"/>
    </source>
</evidence>
<dbReference type="Gene3D" id="2.40.128.20">
    <property type="match status" value="1"/>
</dbReference>
<dbReference type="InterPro" id="IPR035348">
    <property type="entry name" value="MoaF_C"/>
</dbReference>
<feature type="domain" description="MoaF C-terminal" evidence="2">
    <location>
        <begin position="150"/>
        <end position="259"/>
    </location>
</feature>
<evidence type="ECO:0000259" key="2">
    <source>
        <dbReference type="Pfam" id="PF17409"/>
    </source>
</evidence>
<accession>A0A0D6PHR5</accession>
<dbReference type="InterPro" id="IPR012674">
    <property type="entry name" value="Calycin"/>
</dbReference>
<proteinExistence type="predicted"/>
<protein>
    <recommendedName>
        <fullName evidence="5">Molybdenum cofactor biosynthesis protein F</fullName>
    </recommendedName>
</protein>
<reference evidence="3 4" key="1">
    <citation type="submission" date="2012-11" db="EMBL/GenBank/DDBJ databases">
        <title>Whole genome sequence of Acidocella aminolytica 101 = DSM 11237.</title>
        <authorList>
            <person name="Azuma Y."/>
            <person name="Higashiura N."/>
            <person name="Hirakawa H."/>
            <person name="Matsushita K."/>
        </authorList>
    </citation>
    <scope>NUCLEOTIDE SEQUENCE [LARGE SCALE GENOMIC DNA]</scope>
    <source>
        <strain evidence="4">101 / DSM 11237</strain>
    </source>
</reference>
<name>A0A0D6PHR5_9PROT</name>
<dbReference type="STRING" id="1120923.SAMN02746095_03145"/>
<dbReference type="Proteomes" id="UP000032668">
    <property type="component" value="Unassembled WGS sequence"/>
</dbReference>